<feature type="region of interest" description="Disordered" evidence="2">
    <location>
        <begin position="234"/>
        <end position="295"/>
    </location>
</feature>
<keyword evidence="4" id="KW-1185">Reference proteome</keyword>
<evidence type="ECO:0000256" key="2">
    <source>
        <dbReference type="SAM" id="MobiDB-lite"/>
    </source>
</evidence>
<evidence type="ECO:0000256" key="1">
    <source>
        <dbReference type="SAM" id="Coils"/>
    </source>
</evidence>
<keyword evidence="1" id="KW-0175">Coiled coil</keyword>
<reference evidence="3" key="1">
    <citation type="journal article" date="2022" name="Int. J. Mol. Sci.">
        <title>Draft Genome of Tanacetum Coccineum: Genomic Comparison of Closely Related Tanacetum-Family Plants.</title>
        <authorList>
            <person name="Yamashiro T."/>
            <person name="Shiraishi A."/>
            <person name="Nakayama K."/>
            <person name="Satake H."/>
        </authorList>
    </citation>
    <scope>NUCLEOTIDE SEQUENCE</scope>
</reference>
<name>A0ABQ5JCM2_9ASTR</name>
<evidence type="ECO:0008006" key="5">
    <source>
        <dbReference type="Google" id="ProtNLM"/>
    </source>
</evidence>
<dbReference type="EMBL" id="BQNB010021806">
    <property type="protein sequence ID" value="GJU10253.1"/>
    <property type="molecule type" value="Genomic_DNA"/>
</dbReference>
<feature type="compositionally biased region" description="Polar residues" evidence="2">
    <location>
        <begin position="273"/>
        <end position="285"/>
    </location>
</feature>
<reference evidence="3" key="2">
    <citation type="submission" date="2022-01" db="EMBL/GenBank/DDBJ databases">
        <authorList>
            <person name="Yamashiro T."/>
            <person name="Shiraishi A."/>
            <person name="Satake H."/>
            <person name="Nakayama K."/>
        </authorList>
    </citation>
    <scope>NUCLEOTIDE SEQUENCE</scope>
</reference>
<proteinExistence type="predicted"/>
<accession>A0ABQ5JCM2</accession>
<feature type="compositionally biased region" description="Basic and acidic residues" evidence="2">
    <location>
        <begin position="263"/>
        <end position="272"/>
    </location>
</feature>
<organism evidence="3 4">
    <name type="scientific">Tanacetum coccineum</name>
    <dbReference type="NCBI Taxonomy" id="301880"/>
    <lineage>
        <taxon>Eukaryota</taxon>
        <taxon>Viridiplantae</taxon>
        <taxon>Streptophyta</taxon>
        <taxon>Embryophyta</taxon>
        <taxon>Tracheophyta</taxon>
        <taxon>Spermatophyta</taxon>
        <taxon>Magnoliopsida</taxon>
        <taxon>eudicotyledons</taxon>
        <taxon>Gunneridae</taxon>
        <taxon>Pentapetalae</taxon>
        <taxon>asterids</taxon>
        <taxon>campanulids</taxon>
        <taxon>Asterales</taxon>
        <taxon>Asteraceae</taxon>
        <taxon>Asteroideae</taxon>
        <taxon>Anthemideae</taxon>
        <taxon>Anthemidinae</taxon>
        <taxon>Tanacetum</taxon>
    </lineage>
</organism>
<feature type="compositionally biased region" description="Pro residues" evidence="2">
    <location>
        <begin position="249"/>
        <end position="258"/>
    </location>
</feature>
<evidence type="ECO:0000313" key="3">
    <source>
        <dbReference type="EMBL" id="GJU10253.1"/>
    </source>
</evidence>
<gene>
    <name evidence="3" type="ORF">Tco_1132649</name>
</gene>
<protein>
    <recommendedName>
        <fullName evidence="5">Reverse transcriptase domain-containing protein</fullName>
    </recommendedName>
</protein>
<feature type="coiled-coil region" evidence="1">
    <location>
        <begin position="196"/>
        <end position="223"/>
    </location>
</feature>
<sequence length="385" mass="43350">MRVSTNAPPSSSTSSSSNFEFQQMAAALEDKMTLTFRNEMNEMKNMMKALVPTPVPIKAVEERCTTCGSNHSFNVCPMTRGGYEYPVYHDNFQQFQQTASVGNFVQNGNSGYRPPNLANQIRPPGFTQPNPQASRPNQGYNGNQGYNRTGNNGNQVNHGANSGLTQQAQAYQAPSTQVPVTYARFEAYTKANDVTLNNLQKNLNDFKREQQDFQNEQRNFQNMMLNMFQKQMGNNNASGSGTLPTYDGPLPPMPPPYVNPDNEDGKETEVTKDQVQPTSSQSTARVQPPVVQNKEKEPIVEPRVVNEPFKSKTNLPYPSRVEKDKNRERDDILASKFIEIFRDLHFELSFADALVHMPKFALMIKKLLSNKDKLIEITKTTPMEC</sequence>
<dbReference type="Proteomes" id="UP001151760">
    <property type="component" value="Unassembled WGS sequence"/>
</dbReference>
<comment type="caution">
    <text evidence="3">The sequence shown here is derived from an EMBL/GenBank/DDBJ whole genome shotgun (WGS) entry which is preliminary data.</text>
</comment>
<evidence type="ECO:0000313" key="4">
    <source>
        <dbReference type="Proteomes" id="UP001151760"/>
    </source>
</evidence>